<evidence type="ECO:0000256" key="1">
    <source>
        <dbReference type="ARBA" id="ARBA00007133"/>
    </source>
</evidence>
<sequence length="184" mass="20620">MRAGILSSDIMYLSSRVLAASVISVSSSNTEKDAMDLEASLNQLLSLHNHNSLSLRHHAEKAKKDAIIKAERVSELLAEAVNGGVQDSFINQERIEFEIRNLASTITNFMKQTDQWFASTHALNTAVKEIGDFENWMKVMEYECKSITAAIQNIHQELYPASCHAIYHLHECKISLRVPMVAFG</sequence>
<keyword evidence="4" id="KW-1185">Reference proteome</keyword>
<dbReference type="AlphaFoldDB" id="A0A6A5NZ19"/>
<proteinExistence type="inferred from homology"/>
<dbReference type="Pfam" id="PF06320">
    <property type="entry name" value="GCN5L1"/>
    <property type="match status" value="1"/>
</dbReference>
<dbReference type="GO" id="GO:0031083">
    <property type="term" value="C:BLOC-1 complex"/>
    <property type="evidence" value="ECO:0007669"/>
    <property type="project" value="InterPro"/>
</dbReference>
<comment type="similarity">
    <text evidence="1">Belongs to the BLOC1S1 family.</text>
</comment>
<dbReference type="PANTHER" id="PTHR13073:SF0">
    <property type="entry name" value="BIOGENESIS OF LYSOSOME-RELATED ORGANELLES COMPLEX 1 SUBUNIT 1"/>
    <property type="match status" value="1"/>
</dbReference>
<name>A0A6A5NZ19_LUPAL</name>
<gene>
    <name evidence="3" type="ORF">Lalb_Chr10g0103701</name>
</gene>
<evidence type="ECO:0000256" key="2">
    <source>
        <dbReference type="ARBA" id="ARBA00019577"/>
    </source>
</evidence>
<organism evidence="3 4">
    <name type="scientific">Lupinus albus</name>
    <name type="common">White lupine</name>
    <name type="synonym">Lupinus termis</name>
    <dbReference type="NCBI Taxonomy" id="3870"/>
    <lineage>
        <taxon>Eukaryota</taxon>
        <taxon>Viridiplantae</taxon>
        <taxon>Streptophyta</taxon>
        <taxon>Embryophyta</taxon>
        <taxon>Tracheophyta</taxon>
        <taxon>Spermatophyta</taxon>
        <taxon>Magnoliopsida</taxon>
        <taxon>eudicotyledons</taxon>
        <taxon>Gunneridae</taxon>
        <taxon>Pentapetalae</taxon>
        <taxon>rosids</taxon>
        <taxon>fabids</taxon>
        <taxon>Fabales</taxon>
        <taxon>Fabaceae</taxon>
        <taxon>Papilionoideae</taxon>
        <taxon>50 kb inversion clade</taxon>
        <taxon>genistoids sensu lato</taxon>
        <taxon>core genistoids</taxon>
        <taxon>Genisteae</taxon>
        <taxon>Lupinus</taxon>
    </lineage>
</organism>
<dbReference type="EMBL" id="WOCE01000010">
    <property type="protein sequence ID" value="KAE9606042.1"/>
    <property type="molecule type" value="Genomic_DNA"/>
</dbReference>
<protein>
    <recommendedName>
        <fullName evidence="2">Biogenesis of lysosome-related organelles complex 1 subunit 1</fullName>
    </recommendedName>
</protein>
<dbReference type="Proteomes" id="UP000447434">
    <property type="component" value="Chromosome 10"/>
</dbReference>
<dbReference type="InterPro" id="IPR009395">
    <property type="entry name" value="BLOC1S1"/>
</dbReference>
<evidence type="ECO:0000313" key="3">
    <source>
        <dbReference type="EMBL" id="KAE9606042.1"/>
    </source>
</evidence>
<evidence type="ECO:0000313" key="4">
    <source>
        <dbReference type="Proteomes" id="UP000447434"/>
    </source>
</evidence>
<dbReference type="OrthoDB" id="20018at2759"/>
<reference evidence="4" key="1">
    <citation type="journal article" date="2020" name="Nat. Commun.">
        <title>Genome sequence of the cluster root forming white lupin.</title>
        <authorList>
            <person name="Hufnagel B."/>
            <person name="Marques A."/>
            <person name="Soriano A."/>
            <person name="Marques L."/>
            <person name="Divol F."/>
            <person name="Doumas P."/>
            <person name="Sallet E."/>
            <person name="Mancinotti D."/>
            <person name="Carrere S."/>
            <person name="Marande W."/>
            <person name="Arribat S."/>
            <person name="Keller J."/>
            <person name="Huneau C."/>
            <person name="Blein T."/>
            <person name="Aime D."/>
            <person name="Laguerre M."/>
            <person name="Taylor J."/>
            <person name="Schubert V."/>
            <person name="Nelson M."/>
            <person name="Geu-Flores F."/>
            <person name="Crespi M."/>
            <person name="Gallardo-Guerrero K."/>
            <person name="Delaux P.-M."/>
            <person name="Salse J."/>
            <person name="Berges H."/>
            <person name="Guyot R."/>
            <person name="Gouzy J."/>
            <person name="Peret B."/>
        </authorList>
    </citation>
    <scope>NUCLEOTIDE SEQUENCE [LARGE SCALE GENOMIC DNA]</scope>
    <source>
        <strain evidence="4">cv. Amiga</strain>
    </source>
</reference>
<dbReference type="GO" id="GO:0016197">
    <property type="term" value="P:endosomal transport"/>
    <property type="evidence" value="ECO:0007669"/>
    <property type="project" value="TreeGrafter"/>
</dbReference>
<comment type="caution">
    <text evidence="3">The sequence shown here is derived from an EMBL/GenBank/DDBJ whole genome shotgun (WGS) entry which is preliminary data.</text>
</comment>
<dbReference type="PANTHER" id="PTHR13073">
    <property type="entry name" value="BLOC-1 COMPLEX SUBUNIT 1"/>
    <property type="match status" value="1"/>
</dbReference>
<accession>A0A6A5NZ19</accession>